<organism evidence="11">
    <name type="scientific">uncultured Alphaproteobacteria bacterium</name>
    <dbReference type="NCBI Taxonomy" id="91750"/>
    <lineage>
        <taxon>Bacteria</taxon>
        <taxon>Pseudomonadati</taxon>
        <taxon>Pseudomonadota</taxon>
        <taxon>Alphaproteobacteria</taxon>
        <taxon>environmental samples</taxon>
    </lineage>
</organism>
<keyword evidence="2 9" id="KW-0813">Transport</keyword>
<keyword evidence="7 9" id="KW-0472">Membrane</keyword>
<feature type="transmembrane region" description="Helical" evidence="9">
    <location>
        <begin position="51"/>
        <end position="69"/>
    </location>
</feature>
<feature type="transmembrane region" description="Helical" evidence="9">
    <location>
        <begin position="21"/>
        <end position="39"/>
    </location>
</feature>
<accession>A0A212JD56</accession>
<evidence type="ECO:0000256" key="6">
    <source>
        <dbReference type="ARBA" id="ARBA00022989"/>
    </source>
</evidence>
<comment type="subcellular location">
    <subcellularLocation>
        <location evidence="1 9">Cell inner membrane</location>
        <topology evidence="1 9">Multi-pass membrane protein</topology>
    </subcellularLocation>
</comment>
<keyword evidence="6 9" id="KW-1133">Transmembrane helix</keyword>
<dbReference type="EMBL" id="FLUO01000001">
    <property type="protein sequence ID" value="SBV97384.1"/>
    <property type="molecule type" value="Genomic_DNA"/>
</dbReference>
<dbReference type="Pfam" id="PF04290">
    <property type="entry name" value="DctQ"/>
    <property type="match status" value="1"/>
</dbReference>
<evidence type="ECO:0000256" key="5">
    <source>
        <dbReference type="ARBA" id="ARBA00022692"/>
    </source>
</evidence>
<proteinExistence type="inferred from homology"/>
<gene>
    <name evidence="11" type="ORF">KL86APRO_10877</name>
</gene>
<name>A0A212JD56_9PROT</name>
<comment type="similarity">
    <text evidence="8 9">Belongs to the TRAP transporter small permease family.</text>
</comment>
<feature type="transmembrane region" description="Helical" evidence="9">
    <location>
        <begin position="90"/>
        <end position="111"/>
    </location>
</feature>
<dbReference type="InterPro" id="IPR007387">
    <property type="entry name" value="TRAP_DctQ"/>
</dbReference>
<sequence>MTKVLCGFVGAVRRICEICTIAAFSVLIVVTLLQVLGRLPGVPAPVFTEEVARFALVYLVAFGCGIAALRSELVNVDLFVNLLPEGGRRVAHALSLLLVIAFSAAILRGSWDYMMNGIGERARSFEMPMVWVYAAVLIIPIALIFFSAARLFGCRAPEHRAEEIE</sequence>
<feature type="transmembrane region" description="Helical" evidence="9">
    <location>
        <begin position="131"/>
        <end position="152"/>
    </location>
</feature>
<evidence type="ECO:0000256" key="8">
    <source>
        <dbReference type="ARBA" id="ARBA00038436"/>
    </source>
</evidence>
<protein>
    <recommendedName>
        <fullName evidence="9">TRAP transporter small permease protein</fullName>
    </recommendedName>
</protein>
<dbReference type="InterPro" id="IPR055348">
    <property type="entry name" value="DctQ"/>
</dbReference>
<keyword evidence="5 9" id="KW-0812">Transmembrane</keyword>
<evidence type="ECO:0000256" key="3">
    <source>
        <dbReference type="ARBA" id="ARBA00022475"/>
    </source>
</evidence>
<reference evidence="11" key="1">
    <citation type="submission" date="2016-04" db="EMBL/GenBank/DDBJ databases">
        <authorList>
            <person name="Evans L.H."/>
            <person name="Alamgir A."/>
            <person name="Owens N."/>
            <person name="Weber N.D."/>
            <person name="Virtaneva K."/>
            <person name="Barbian K."/>
            <person name="Babar A."/>
            <person name="Rosenke K."/>
        </authorList>
    </citation>
    <scope>NUCLEOTIDE SEQUENCE</scope>
    <source>
        <strain evidence="11">86</strain>
    </source>
</reference>
<evidence type="ECO:0000256" key="2">
    <source>
        <dbReference type="ARBA" id="ARBA00022448"/>
    </source>
</evidence>
<dbReference type="PANTHER" id="PTHR35011">
    <property type="entry name" value="2,3-DIKETO-L-GULONATE TRAP TRANSPORTER SMALL PERMEASE PROTEIN YIAM"/>
    <property type="match status" value="1"/>
</dbReference>
<dbReference type="PANTHER" id="PTHR35011:SF2">
    <property type="entry name" value="2,3-DIKETO-L-GULONATE TRAP TRANSPORTER SMALL PERMEASE PROTEIN YIAM"/>
    <property type="match status" value="1"/>
</dbReference>
<dbReference type="GO" id="GO:0022857">
    <property type="term" value="F:transmembrane transporter activity"/>
    <property type="evidence" value="ECO:0007669"/>
    <property type="project" value="UniProtKB-UniRule"/>
</dbReference>
<feature type="domain" description="Tripartite ATP-independent periplasmic transporters DctQ component" evidence="10">
    <location>
        <begin position="27"/>
        <end position="153"/>
    </location>
</feature>
<evidence type="ECO:0000256" key="9">
    <source>
        <dbReference type="RuleBase" id="RU369079"/>
    </source>
</evidence>
<keyword evidence="3" id="KW-1003">Cell membrane</keyword>
<dbReference type="GO" id="GO:0015740">
    <property type="term" value="P:C4-dicarboxylate transport"/>
    <property type="evidence" value="ECO:0007669"/>
    <property type="project" value="TreeGrafter"/>
</dbReference>
<evidence type="ECO:0000313" key="11">
    <source>
        <dbReference type="EMBL" id="SBV97384.1"/>
    </source>
</evidence>
<keyword evidence="4 9" id="KW-0997">Cell inner membrane</keyword>
<evidence type="ECO:0000256" key="1">
    <source>
        <dbReference type="ARBA" id="ARBA00004429"/>
    </source>
</evidence>
<comment type="function">
    <text evidence="9">Part of the tripartite ATP-independent periplasmic (TRAP) transport system.</text>
</comment>
<evidence type="ECO:0000256" key="7">
    <source>
        <dbReference type="ARBA" id="ARBA00023136"/>
    </source>
</evidence>
<comment type="subunit">
    <text evidence="9">The complex comprises the extracytoplasmic solute receptor protein and the two transmembrane proteins.</text>
</comment>
<dbReference type="AlphaFoldDB" id="A0A212JD56"/>
<evidence type="ECO:0000259" key="10">
    <source>
        <dbReference type="Pfam" id="PF04290"/>
    </source>
</evidence>
<dbReference type="GO" id="GO:0005886">
    <property type="term" value="C:plasma membrane"/>
    <property type="evidence" value="ECO:0007669"/>
    <property type="project" value="UniProtKB-SubCell"/>
</dbReference>
<evidence type="ECO:0000256" key="4">
    <source>
        <dbReference type="ARBA" id="ARBA00022519"/>
    </source>
</evidence>